<dbReference type="EMBL" id="KP892607">
    <property type="protein sequence ID" value="ALD47939.1"/>
    <property type="molecule type" value="Genomic_DNA"/>
</dbReference>
<dbReference type="AlphaFoldDB" id="A0A0M3SAN8"/>
<dbReference type="Gene3D" id="1.25.10.10">
    <property type="entry name" value="Leucine-rich Repeat Variant"/>
    <property type="match status" value="1"/>
</dbReference>
<sequence length="133" mass="14723">MAVVRRDHLLFAPQVHNQGLATSISIPVKPMGQKGAVQGALYKVLTLSSSNWTLIKVVKFMRQLVPHEPQLGKKLIVPLSRIIETSGAKSLQFECLYTIASAAKLALGIWARGYAITELIAKTPNTKWFRRQA</sequence>
<keyword evidence="5" id="KW-0653">Protein transport</keyword>
<proteinExistence type="inferred from homology"/>
<evidence type="ECO:0000256" key="1">
    <source>
        <dbReference type="ARBA" id="ARBA00004308"/>
    </source>
</evidence>
<dbReference type="GO" id="GO:0006623">
    <property type="term" value="P:protein targeting to vacuole"/>
    <property type="evidence" value="ECO:0007669"/>
    <property type="project" value="TreeGrafter"/>
</dbReference>
<keyword evidence="3" id="KW-0813">Transport</keyword>
<evidence type="ECO:0000313" key="7">
    <source>
        <dbReference type="EMBL" id="ALD47939.1"/>
    </source>
</evidence>
<name>A0A0M3SAN8_9EUKA</name>
<evidence type="ECO:0000256" key="3">
    <source>
        <dbReference type="ARBA" id="ARBA00022448"/>
    </source>
</evidence>
<gene>
    <name evidence="7" type="primary">AP3D</name>
</gene>
<dbReference type="PANTHER" id="PTHR22781:SF12">
    <property type="entry name" value="AP-3 COMPLEX SUBUNIT DELTA-1"/>
    <property type="match status" value="1"/>
</dbReference>
<organism evidence="7">
    <name type="scientific">Gephyrocapsa oceanica</name>
    <dbReference type="NCBI Taxonomy" id="38817"/>
    <lineage>
        <taxon>Eukaryota</taxon>
        <taxon>Haptista</taxon>
        <taxon>Haptophyta</taxon>
        <taxon>Prymnesiophyceae</taxon>
        <taxon>Isochrysidales</taxon>
        <taxon>Noelaerhabdaceae</taxon>
        <taxon>Gephyrocapsa</taxon>
    </lineage>
</organism>
<comment type="similarity">
    <text evidence="2">Belongs to the adaptor complexes large subunit family.</text>
</comment>
<dbReference type="PANTHER" id="PTHR22781">
    <property type="entry name" value="DELTA ADAPTIN-RELATED"/>
    <property type="match status" value="1"/>
</dbReference>
<evidence type="ECO:0000256" key="5">
    <source>
        <dbReference type="ARBA" id="ARBA00022927"/>
    </source>
</evidence>
<evidence type="ECO:0000256" key="2">
    <source>
        <dbReference type="ARBA" id="ARBA00006613"/>
    </source>
</evidence>
<keyword evidence="6" id="KW-0472">Membrane</keyword>
<dbReference type="GO" id="GO:0010008">
    <property type="term" value="C:endosome membrane"/>
    <property type="evidence" value="ECO:0007669"/>
    <property type="project" value="TreeGrafter"/>
</dbReference>
<accession>A0A0M3SAN8</accession>
<dbReference type="GO" id="GO:0006896">
    <property type="term" value="P:Golgi to vacuole transport"/>
    <property type="evidence" value="ECO:0007669"/>
    <property type="project" value="TreeGrafter"/>
</dbReference>
<evidence type="ECO:0000256" key="6">
    <source>
        <dbReference type="ARBA" id="ARBA00023136"/>
    </source>
</evidence>
<comment type="subcellular location">
    <subcellularLocation>
        <location evidence="1">Endomembrane system</location>
    </subcellularLocation>
</comment>
<evidence type="ECO:0000256" key="4">
    <source>
        <dbReference type="ARBA" id="ARBA00022737"/>
    </source>
</evidence>
<protein>
    <submittedName>
        <fullName evidence="7">Adaptor protein complex 3 subunit delta</fullName>
    </submittedName>
</protein>
<dbReference type="InterPro" id="IPR017105">
    <property type="entry name" value="AP3_complex_dsu"/>
</dbReference>
<dbReference type="InterPro" id="IPR011989">
    <property type="entry name" value="ARM-like"/>
</dbReference>
<reference evidence="7" key="1">
    <citation type="journal article" date="2015" name="Protist">
        <title>Losses, Expansions, and Novel Subunit Discovery of Adaptor Protein Complexes in Haptophyte Algae.</title>
        <authorList>
            <person name="Lee L.J.Y."/>
            <person name="Klute M.J."/>
            <person name="Herman E.K."/>
            <person name="Read B."/>
            <person name="Dacks J.B."/>
        </authorList>
    </citation>
    <scope>NUCLEOTIDE SEQUENCE</scope>
</reference>
<keyword evidence="4" id="KW-0677">Repeat</keyword>
<dbReference type="GO" id="GO:0030123">
    <property type="term" value="C:AP-3 adaptor complex"/>
    <property type="evidence" value="ECO:0007669"/>
    <property type="project" value="InterPro"/>
</dbReference>